<proteinExistence type="predicted"/>
<feature type="transmembrane region" description="Helical" evidence="2">
    <location>
        <begin position="6"/>
        <end position="28"/>
    </location>
</feature>
<sequence>MASWGAIYAVLLRSVGLFPSVFLPNAVLRYTEKSMSTKTPGSQTFTGEKAMPSNHQRGTPMLWRPVVQR</sequence>
<keyword evidence="2" id="KW-0812">Transmembrane</keyword>
<name>D8M688_BLAHO</name>
<dbReference type="InParanoid" id="D8M688"/>
<feature type="compositionally biased region" description="Polar residues" evidence="1">
    <location>
        <begin position="34"/>
        <end position="46"/>
    </location>
</feature>
<keyword evidence="4" id="KW-1185">Reference proteome</keyword>
<dbReference type="RefSeq" id="XP_012897689.1">
    <property type="nucleotide sequence ID" value="XM_013042235.1"/>
</dbReference>
<evidence type="ECO:0000256" key="2">
    <source>
        <dbReference type="SAM" id="Phobius"/>
    </source>
</evidence>
<keyword evidence="2" id="KW-1133">Transmembrane helix</keyword>
<protein>
    <submittedName>
        <fullName evidence="3">Uncharacterized protein</fullName>
    </submittedName>
</protein>
<dbReference type="GeneID" id="24920573"/>
<keyword evidence="2" id="KW-0472">Membrane</keyword>
<dbReference type="EMBL" id="FN668661">
    <property type="protein sequence ID" value="CBK23641.2"/>
    <property type="molecule type" value="Genomic_DNA"/>
</dbReference>
<evidence type="ECO:0000313" key="4">
    <source>
        <dbReference type="Proteomes" id="UP000008312"/>
    </source>
</evidence>
<reference evidence="3" key="1">
    <citation type="submission" date="2010-02" db="EMBL/GenBank/DDBJ databases">
        <title>Sequencing and annotation of the Blastocystis hominis genome.</title>
        <authorList>
            <person name="Wincker P."/>
        </authorList>
    </citation>
    <scope>NUCLEOTIDE SEQUENCE</scope>
    <source>
        <strain evidence="3">Singapore isolate B</strain>
    </source>
</reference>
<dbReference type="Proteomes" id="UP000008312">
    <property type="component" value="Unassembled WGS sequence"/>
</dbReference>
<gene>
    <name evidence="3" type="ORF">GSBLH_T00003476001</name>
</gene>
<evidence type="ECO:0000256" key="1">
    <source>
        <dbReference type="SAM" id="MobiDB-lite"/>
    </source>
</evidence>
<evidence type="ECO:0000313" key="3">
    <source>
        <dbReference type="EMBL" id="CBK23641.2"/>
    </source>
</evidence>
<organism evidence="3">
    <name type="scientific">Blastocystis hominis</name>
    <dbReference type="NCBI Taxonomy" id="12968"/>
    <lineage>
        <taxon>Eukaryota</taxon>
        <taxon>Sar</taxon>
        <taxon>Stramenopiles</taxon>
        <taxon>Bigyra</taxon>
        <taxon>Opalozoa</taxon>
        <taxon>Opalinata</taxon>
        <taxon>Blastocystidae</taxon>
        <taxon>Blastocystis</taxon>
    </lineage>
</organism>
<accession>D8M688</accession>
<feature type="region of interest" description="Disordered" evidence="1">
    <location>
        <begin position="34"/>
        <end position="69"/>
    </location>
</feature>
<dbReference type="AlphaFoldDB" id="D8M688"/>